<evidence type="ECO:0000313" key="1">
    <source>
        <dbReference type="EMBL" id="CBA29939.1"/>
    </source>
</evidence>
<evidence type="ECO:0008006" key="2">
    <source>
        <dbReference type="Google" id="ProtNLM"/>
    </source>
</evidence>
<name>C9YBG5_CURXX</name>
<reference evidence="1" key="1">
    <citation type="journal article" date="2010" name="Nature">
        <title>The dynamic genome of Hydra.</title>
        <authorList>
            <person name="Chapman J.A."/>
            <person name="Kirkness E.F."/>
            <person name="Simakov O."/>
            <person name="Hampson S.E."/>
            <person name="Mitros T."/>
            <person name="Weinmaier T."/>
            <person name="Rattei T."/>
            <person name="Balasubramanian P.G."/>
            <person name="Borman J."/>
            <person name="Busam D."/>
            <person name="Disbennett K."/>
            <person name="Pfannkoch C."/>
            <person name="Sumin N."/>
            <person name="Sutton G."/>
            <person name="Viswanathan L."/>
            <person name="Walenz B."/>
            <person name="Goodstein D.M."/>
            <person name="Hellsten U."/>
            <person name="Kawashima T."/>
            <person name="Prochnik S.E."/>
            <person name="Putnam N.H."/>
            <person name="Shu S."/>
            <person name="Blumberg B."/>
            <person name="Dana C.E."/>
            <person name="Gee L."/>
            <person name="Kibler D.F."/>
            <person name="Law L."/>
            <person name="Lindgens D."/>
            <person name="Martinez D.E."/>
            <person name="Peng J."/>
            <person name="Wigge P.A."/>
            <person name="Bertulat B."/>
            <person name="Guder C."/>
            <person name="Nakamura Y."/>
            <person name="Ozbek S."/>
            <person name="Watanabe H."/>
            <person name="Khalturin K."/>
            <person name="Hemmrich G."/>
            <person name="Franke A."/>
            <person name="Augustin R."/>
            <person name="Fraune S."/>
            <person name="Hayakawa E."/>
            <person name="Hayakawa S."/>
            <person name="Hirose M."/>
            <person name="Hwang J."/>
            <person name="Ikeo K."/>
            <person name="Nishimiya-Fujisawa C."/>
            <person name="Ogura A."/>
            <person name="Takahashi T."/>
            <person name="Steinmetz P.R."/>
            <person name="Zhang X."/>
            <person name="Aufschnaiter R."/>
            <person name="Eder M.K."/>
            <person name="Gorny A.K."/>
            <person name="Salvenmoser W."/>
            <person name="Heimberg A.M."/>
            <person name="Wheeler B.M."/>
            <person name="Peterson K.J."/>
            <person name="Boettger A."/>
            <person name="Tischler P."/>
            <person name="Wolf A."/>
            <person name="Gojobori T."/>
            <person name="Remington K.A."/>
            <person name="Strausberg R.L."/>
            <person name="Venter J."/>
            <person name="Technau U."/>
            <person name="Hobmayer B."/>
            <person name="Bosch T.C."/>
            <person name="Holstein T.W."/>
            <person name="Fujisawa T."/>
            <person name="Bode H.R."/>
            <person name="David C.N."/>
            <person name="Rokhsar D.S."/>
            <person name="Steele R.E."/>
        </authorList>
    </citation>
    <scope>NUCLEOTIDE SEQUENCE</scope>
</reference>
<sequence length="108" mass="11980">MNEKVSTVIDLAKYNGPVYTGRQRGELLRETLHLDAMDAEGTTVSVVVPTETYTVSSSFFLGLFGPSVVKAGSKEAFYKRYDFQAPAFLQEVMDGYVARALQTRNLFA</sequence>
<accession>C9YBG5</accession>
<protein>
    <recommendedName>
        <fullName evidence="2">DUF4325 domain-containing protein</fullName>
    </recommendedName>
</protein>
<dbReference type="AlphaFoldDB" id="C9YBG5"/>
<dbReference type="EMBL" id="FN543104">
    <property type="protein sequence ID" value="CBA29939.1"/>
    <property type="molecule type" value="Genomic_DNA"/>
</dbReference>
<organism evidence="1">
    <name type="scientific">Curvibacter symbiont subsp. Hydra magnipapillata</name>
    <dbReference type="NCBI Taxonomy" id="667019"/>
    <lineage>
        <taxon>Bacteria</taxon>
        <taxon>Pseudomonadati</taxon>
        <taxon>Pseudomonadota</taxon>
        <taxon>Betaproteobacteria</taxon>
        <taxon>Burkholderiales</taxon>
        <taxon>Comamonadaceae</taxon>
        <taxon>Curvibacter</taxon>
    </lineage>
</organism>
<proteinExistence type="predicted"/>
<gene>
    <name evidence="1" type="ORF">Csp_A14660</name>
</gene>